<dbReference type="GO" id="GO:0005524">
    <property type="term" value="F:ATP binding"/>
    <property type="evidence" value="ECO:0007669"/>
    <property type="project" value="UniProtKB-KW"/>
</dbReference>
<evidence type="ECO:0000313" key="10">
    <source>
        <dbReference type="EMBL" id="KIO04918.1"/>
    </source>
</evidence>
<dbReference type="InterPro" id="IPR028923">
    <property type="entry name" value="SAICAR_synt/ADE2_N"/>
</dbReference>
<comment type="pathway">
    <text evidence="1">Purine metabolism; IMP biosynthesis via de novo pathway; 5-amino-1-(5-phospho-D-ribosyl)imidazole-4-carboxamide from 5-amino-1-(5-phospho-D-ribosyl)imidazole-4-carboxylate: step 1/2.</text>
</comment>
<keyword evidence="6" id="KW-0658">Purine biosynthesis</keyword>
<keyword evidence="4" id="KW-0436">Ligase</keyword>
<evidence type="ECO:0000256" key="2">
    <source>
        <dbReference type="ARBA" id="ARBA00012217"/>
    </source>
</evidence>
<keyword evidence="5" id="KW-0547">Nucleotide-binding</keyword>
<keyword evidence="11" id="KW-1185">Reference proteome</keyword>
<evidence type="ECO:0000256" key="8">
    <source>
        <dbReference type="ARBA" id="ARBA00030409"/>
    </source>
</evidence>
<dbReference type="GO" id="GO:0004639">
    <property type="term" value="F:phosphoribosylaminoimidazolesuccinocarboxamide synthase activity"/>
    <property type="evidence" value="ECO:0007669"/>
    <property type="project" value="UniProtKB-EC"/>
</dbReference>
<dbReference type="STRING" id="870435.A0A0C3J7A6"/>
<keyword evidence="7" id="KW-0067">ATP-binding</keyword>
<dbReference type="EMBL" id="KN831969">
    <property type="protein sequence ID" value="KIO04918.1"/>
    <property type="molecule type" value="Genomic_DNA"/>
</dbReference>
<dbReference type="SUPFAM" id="SSF56104">
    <property type="entry name" value="SAICAR synthase-like"/>
    <property type="match status" value="1"/>
</dbReference>
<dbReference type="Gene3D" id="3.30.470.20">
    <property type="entry name" value="ATP-grasp fold, B domain"/>
    <property type="match status" value="1"/>
</dbReference>
<dbReference type="PANTHER" id="PTHR43700:SF1">
    <property type="entry name" value="PHOSPHORIBOSYLAMINOIMIDAZOLE-SUCCINOCARBOXAMIDE SYNTHASE"/>
    <property type="match status" value="1"/>
</dbReference>
<accession>A0A0C3J7A6</accession>
<dbReference type="HOGENOM" id="CLU_045637_0_0_1"/>
<evidence type="ECO:0000256" key="3">
    <source>
        <dbReference type="ARBA" id="ARBA00016460"/>
    </source>
</evidence>
<protein>
    <recommendedName>
        <fullName evidence="3">Phosphoribosylaminoimidazole-succinocarboxamide synthase</fullName>
        <ecNumber evidence="2">6.3.2.6</ecNumber>
    </recommendedName>
    <alternativeName>
        <fullName evidence="8">SAICAR synthetase</fullName>
    </alternativeName>
</protein>
<dbReference type="OrthoDB" id="9991235at2759"/>
<feature type="domain" description="SAICAR synthetase/ADE2 N-terminal" evidence="9">
    <location>
        <begin position="1"/>
        <end position="147"/>
    </location>
</feature>
<dbReference type="UniPathway" id="UPA00074">
    <property type="reaction ID" value="UER00131"/>
</dbReference>
<reference evidence="10 11" key="1">
    <citation type="submission" date="2014-04" db="EMBL/GenBank/DDBJ databases">
        <authorList>
            <consortium name="DOE Joint Genome Institute"/>
            <person name="Kuo A."/>
            <person name="Kohler A."/>
            <person name="Costa M.D."/>
            <person name="Nagy L.G."/>
            <person name="Floudas D."/>
            <person name="Copeland A."/>
            <person name="Barry K.W."/>
            <person name="Cichocki N."/>
            <person name="Veneault-Fourrey C."/>
            <person name="LaButti K."/>
            <person name="Lindquist E.A."/>
            <person name="Lipzen A."/>
            <person name="Lundell T."/>
            <person name="Morin E."/>
            <person name="Murat C."/>
            <person name="Sun H."/>
            <person name="Tunlid A."/>
            <person name="Henrissat B."/>
            <person name="Grigoriev I.V."/>
            <person name="Hibbett D.S."/>
            <person name="Martin F."/>
            <person name="Nordberg H.P."/>
            <person name="Cantor M.N."/>
            <person name="Hua S.X."/>
        </authorList>
    </citation>
    <scope>NUCLEOTIDE SEQUENCE [LARGE SCALE GENOMIC DNA]</scope>
    <source>
        <strain evidence="10 11">Marx 270</strain>
    </source>
</reference>
<evidence type="ECO:0000313" key="11">
    <source>
        <dbReference type="Proteomes" id="UP000054217"/>
    </source>
</evidence>
<dbReference type="Proteomes" id="UP000054217">
    <property type="component" value="Unassembled WGS sequence"/>
</dbReference>
<dbReference type="FunCoup" id="A0A0C3J7A6">
    <property type="interactions" value="383"/>
</dbReference>
<dbReference type="GO" id="GO:0006189">
    <property type="term" value="P:'de novo' IMP biosynthetic process"/>
    <property type="evidence" value="ECO:0007669"/>
    <property type="project" value="UniProtKB-UniPathway"/>
</dbReference>
<evidence type="ECO:0000256" key="1">
    <source>
        <dbReference type="ARBA" id="ARBA00004672"/>
    </source>
</evidence>
<dbReference type="PANTHER" id="PTHR43700">
    <property type="entry name" value="PHOSPHORIBOSYLAMINOIMIDAZOLE-SUCCINOCARBOXAMIDE SYNTHASE"/>
    <property type="match status" value="1"/>
</dbReference>
<gene>
    <name evidence="10" type="ORF">M404DRAFT_1000397</name>
</gene>
<dbReference type="EC" id="6.3.2.6" evidence="2"/>
<dbReference type="InParanoid" id="A0A0C3J7A6"/>
<dbReference type="AlphaFoldDB" id="A0A0C3J7A6"/>
<evidence type="ECO:0000256" key="5">
    <source>
        <dbReference type="ARBA" id="ARBA00022741"/>
    </source>
</evidence>
<dbReference type="Pfam" id="PF01259">
    <property type="entry name" value="SAICAR_synt"/>
    <property type="match status" value="1"/>
</dbReference>
<evidence type="ECO:0000256" key="7">
    <source>
        <dbReference type="ARBA" id="ARBA00022840"/>
    </source>
</evidence>
<organism evidence="10 11">
    <name type="scientific">Pisolithus tinctorius Marx 270</name>
    <dbReference type="NCBI Taxonomy" id="870435"/>
    <lineage>
        <taxon>Eukaryota</taxon>
        <taxon>Fungi</taxon>
        <taxon>Dikarya</taxon>
        <taxon>Basidiomycota</taxon>
        <taxon>Agaricomycotina</taxon>
        <taxon>Agaricomycetes</taxon>
        <taxon>Agaricomycetidae</taxon>
        <taxon>Boletales</taxon>
        <taxon>Sclerodermatineae</taxon>
        <taxon>Pisolithaceae</taxon>
        <taxon>Pisolithus</taxon>
    </lineage>
</organism>
<evidence type="ECO:0000256" key="4">
    <source>
        <dbReference type="ARBA" id="ARBA00022598"/>
    </source>
</evidence>
<sequence>MLVKKAKVIPIEFIVRGHLTGPAWVEYKKTGTMHGMPLPEGMVESQRLHQPLVTLSMKVEQGAHDENVFPDRAGQLIGSKLYTHVTDIALKLYSTAAEYAYSHGLILADTSEDEVILVDEALTLDSSPSTSFDNQYVRDWLVSVGYHKHLESGPGGNSEGWGVDEAIIQGTQGRYSEAEEMLKNESPKA</sequence>
<evidence type="ECO:0000259" key="9">
    <source>
        <dbReference type="Pfam" id="PF01259"/>
    </source>
</evidence>
<evidence type="ECO:0000256" key="6">
    <source>
        <dbReference type="ARBA" id="ARBA00022755"/>
    </source>
</evidence>
<dbReference type="GO" id="GO:0005737">
    <property type="term" value="C:cytoplasm"/>
    <property type="evidence" value="ECO:0007669"/>
    <property type="project" value="TreeGrafter"/>
</dbReference>
<reference evidence="11" key="2">
    <citation type="submission" date="2015-01" db="EMBL/GenBank/DDBJ databases">
        <title>Evolutionary Origins and Diversification of the Mycorrhizal Mutualists.</title>
        <authorList>
            <consortium name="DOE Joint Genome Institute"/>
            <consortium name="Mycorrhizal Genomics Consortium"/>
            <person name="Kohler A."/>
            <person name="Kuo A."/>
            <person name="Nagy L.G."/>
            <person name="Floudas D."/>
            <person name="Copeland A."/>
            <person name="Barry K.W."/>
            <person name="Cichocki N."/>
            <person name="Veneault-Fourrey C."/>
            <person name="LaButti K."/>
            <person name="Lindquist E.A."/>
            <person name="Lipzen A."/>
            <person name="Lundell T."/>
            <person name="Morin E."/>
            <person name="Murat C."/>
            <person name="Riley R."/>
            <person name="Ohm R."/>
            <person name="Sun H."/>
            <person name="Tunlid A."/>
            <person name="Henrissat B."/>
            <person name="Grigoriev I.V."/>
            <person name="Hibbett D.S."/>
            <person name="Martin F."/>
        </authorList>
    </citation>
    <scope>NUCLEOTIDE SEQUENCE [LARGE SCALE GENOMIC DNA]</scope>
    <source>
        <strain evidence="11">Marx 270</strain>
    </source>
</reference>
<name>A0A0C3J7A6_PISTI</name>
<proteinExistence type="predicted"/>